<feature type="domain" description="Intradiol ring-cleavage dioxygenases" evidence="3">
    <location>
        <begin position="140"/>
        <end position="236"/>
    </location>
</feature>
<sequence length="395" mass="43232">MAPVSSFLSALAIAYGFCGSLTAAHPGEAPKDIKSIMREMKRMSEVADYQRSVMDNCWDSPHVRELQQRAAERRAAMVHSLRVERDLVDTPILDKRTLANFKDWAKVSHNKTGSGMTVDTPIQTLFGANASCIMTPDNANGPYYVKGEQVRKNLVENQKGVPMHLEMQFMDIKTCKPAPKVLVDIWSCNATGVYSGVSAAGQGGLNTFWLRGAQMTDNDGVVNFDTLFPGHYSGRATHEHIVTHVGSSLAANGSYTGGKINHLSQLFFEQPLITAVEKTAPYNTNKIALTQNNADGYTGYAASKAYDPFPNYTFLGNKLEQGLFVWALVGLDLAGDVEKWATNTAYVDATGGHNNPKFDMSIVATPPPTHGKRDENGDLIEGEEEEVEEYEVLEG</sequence>
<protein>
    <recommendedName>
        <fullName evidence="3">Intradiol ring-cleavage dioxygenases domain-containing protein</fullName>
    </recommendedName>
</protein>
<evidence type="ECO:0000256" key="1">
    <source>
        <dbReference type="SAM" id="MobiDB-lite"/>
    </source>
</evidence>
<dbReference type="Gene3D" id="2.60.130.10">
    <property type="entry name" value="Aromatic compound dioxygenase"/>
    <property type="match status" value="1"/>
</dbReference>
<accession>H0ETQ9</accession>
<dbReference type="InterPro" id="IPR000627">
    <property type="entry name" value="Intradiol_dOase_C"/>
</dbReference>
<dbReference type="PANTHER" id="PTHR34315">
    <property type="match status" value="1"/>
</dbReference>
<dbReference type="HOGENOM" id="CLU_027719_0_0_1"/>
<keyword evidence="2" id="KW-0732">Signal</keyword>
<reference evidence="4 5" key="1">
    <citation type="journal article" date="2012" name="Eukaryot. Cell">
        <title>Genome sequence of the fungus Glarea lozoyensis: the first genome sequence of a species from the Helotiaceae family.</title>
        <authorList>
            <person name="Youssar L."/>
            <person name="Gruening B.A."/>
            <person name="Erxleben A."/>
            <person name="Guenther S."/>
            <person name="Huettel W."/>
        </authorList>
    </citation>
    <scope>NUCLEOTIDE SEQUENCE [LARGE SCALE GENOMIC DNA]</scope>
    <source>
        <strain evidence="5">ATCC 74030 / MF5533</strain>
    </source>
</reference>
<comment type="caution">
    <text evidence="4">The sequence shown here is derived from an EMBL/GenBank/DDBJ whole genome shotgun (WGS) entry which is preliminary data.</text>
</comment>
<dbReference type="GO" id="GO:0016702">
    <property type="term" value="F:oxidoreductase activity, acting on single donors with incorporation of molecular oxygen, incorporation of two atoms of oxygen"/>
    <property type="evidence" value="ECO:0007669"/>
    <property type="project" value="InterPro"/>
</dbReference>
<evidence type="ECO:0000259" key="3">
    <source>
        <dbReference type="Pfam" id="PF00775"/>
    </source>
</evidence>
<gene>
    <name evidence="4" type="ORF">M7I_6127</name>
</gene>
<evidence type="ECO:0000313" key="5">
    <source>
        <dbReference type="Proteomes" id="UP000005446"/>
    </source>
</evidence>
<feature type="signal peptide" evidence="2">
    <location>
        <begin position="1"/>
        <end position="23"/>
    </location>
</feature>
<dbReference type="SUPFAM" id="SSF49482">
    <property type="entry name" value="Aromatic compound dioxygenase"/>
    <property type="match status" value="1"/>
</dbReference>
<keyword evidence="5" id="KW-1185">Reference proteome</keyword>
<name>H0ETQ9_GLAL7</name>
<dbReference type="EMBL" id="AGUE01000165">
    <property type="protein sequence ID" value="EHK98078.1"/>
    <property type="molecule type" value="Genomic_DNA"/>
</dbReference>
<evidence type="ECO:0000313" key="4">
    <source>
        <dbReference type="EMBL" id="EHK98078.1"/>
    </source>
</evidence>
<dbReference type="PANTHER" id="PTHR34315:SF2">
    <property type="entry name" value="ANCHORED DIOXYGENASE, PUTATIVE (AFU_ORTHOLOGUE AFUA_3G01800)-RELATED"/>
    <property type="match status" value="1"/>
</dbReference>
<dbReference type="CDD" id="cd03457">
    <property type="entry name" value="intradiol_dioxygenase_like"/>
    <property type="match status" value="1"/>
</dbReference>
<dbReference type="OrthoDB" id="121380at2759"/>
<organism evidence="4 5">
    <name type="scientific">Glarea lozoyensis (strain ATCC 74030 / MF5533)</name>
    <dbReference type="NCBI Taxonomy" id="1104152"/>
    <lineage>
        <taxon>Eukaryota</taxon>
        <taxon>Fungi</taxon>
        <taxon>Dikarya</taxon>
        <taxon>Ascomycota</taxon>
        <taxon>Pezizomycotina</taxon>
        <taxon>Leotiomycetes</taxon>
        <taxon>Helotiales</taxon>
        <taxon>Helotiaceae</taxon>
        <taxon>Glarea</taxon>
    </lineage>
</organism>
<feature type="chain" id="PRO_5003532153" description="Intradiol ring-cleavage dioxygenases domain-containing protein" evidence="2">
    <location>
        <begin position="24"/>
        <end position="395"/>
    </location>
</feature>
<dbReference type="InParanoid" id="H0ETQ9"/>
<dbReference type="Pfam" id="PF00775">
    <property type="entry name" value="Dioxygenase_C"/>
    <property type="match status" value="1"/>
</dbReference>
<proteinExistence type="predicted"/>
<evidence type="ECO:0000256" key="2">
    <source>
        <dbReference type="SAM" id="SignalP"/>
    </source>
</evidence>
<feature type="compositionally biased region" description="Acidic residues" evidence="1">
    <location>
        <begin position="377"/>
        <end position="395"/>
    </location>
</feature>
<dbReference type="AlphaFoldDB" id="H0ETQ9"/>
<dbReference type="GO" id="GO:0008199">
    <property type="term" value="F:ferric iron binding"/>
    <property type="evidence" value="ECO:0007669"/>
    <property type="project" value="InterPro"/>
</dbReference>
<dbReference type="InterPro" id="IPR015889">
    <property type="entry name" value="Intradiol_dOase_core"/>
</dbReference>
<dbReference type="Proteomes" id="UP000005446">
    <property type="component" value="Unassembled WGS sequence"/>
</dbReference>
<feature type="region of interest" description="Disordered" evidence="1">
    <location>
        <begin position="365"/>
        <end position="395"/>
    </location>
</feature>